<feature type="domain" description="HTH tetR-type" evidence="4">
    <location>
        <begin position="27"/>
        <end position="87"/>
    </location>
</feature>
<feature type="region of interest" description="Disordered" evidence="3">
    <location>
        <begin position="1"/>
        <end position="25"/>
    </location>
</feature>
<evidence type="ECO:0000313" key="5">
    <source>
        <dbReference type="EMBL" id="OWQ96383.1"/>
    </source>
</evidence>
<dbReference type="EMBL" id="NISJ01000006">
    <property type="protein sequence ID" value="OWQ96383.1"/>
    <property type="molecule type" value="Genomic_DNA"/>
</dbReference>
<dbReference type="Gene3D" id="1.10.357.10">
    <property type="entry name" value="Tetracycline Repressor, domain 2"/>
    <property type="match status" value="1"/>
</dbReference>
<dbReference type="Proteomes" id="UP000197097">
    <property type="component" value="Unassembled WGS sequence"/>
</dbReference>
<dbReference type="SUPFAM" id="SSF46689">
    <property type="entry name" value="Homeodomain-like"/>
    <property type="match status" value="1"/>
</dbReference>
<sequence length="202" mass="22609">MSLPPLPLQPILPGATAAPVKRGPKPKVTSERWFIAALEQLALGGIDAVRVELLAETLGVTKGMFYARFDTRETFLDAMVDYWRQRTTTGLVGELTAMDTGPEDRLMRLFAISRMDRARTGAWIEVAMRTWALTDDRARRAMEEIDRHRLTYFESVVAANGVPTEQVRARAFLIYSYVIGDTLLSGDRAAIRDICHLLLTAP</sequence>
<protein>
    <submittedName>
        <fullName evidence="5">TetR family transcriptional regulator</fullName>
    </submittedName>
</protein>
<dbReference type="RefSeq" id="WP_088473127.1">
    <property type="nucleotide sequence ID" value="NZ_NISJ01000006.1"/>
</dbReference>
<name>A0A246JTQ5_9SPHN</name>
<comment type="caution">
    <text evidence="5">The sequence shown here is derived from an EMBL/GenBank/DDBJ whole genome shotgun (WGS) entry which is preliminary data.</text>
</comment>
<feature type="DNA-binding region" description="H-T-H motif" evidence="2">
    <location>
        <begin position="50"/>
        <end position="69"/>
    </location>
</feature>
<dbReference type="AlphaFoldDB" id="A0A246JTQ5"/>
<gene>
    <name evidence="5" type="ORF">CDQ91_12865</name>
</gene>
<dbReference type="OrthoDB" id="3218408at2"/>
<evidence type="ECO:0000313" key="6">
    <source>
        <dbReference type="Proteomes" id="UP000197097"/>
    </source>
</evidence>
<proteinExistence type="predicted"/>
<evidence type="ECO:0000259" key="4">
    <source>
        <dbReference type="PROSITE" id="PS50977"/>
    </source>
</evidence>
<dbReference type="InterPro" id="IPR009057">
    <property type="entry name" value="Homeodomain-like_sf"/>
</dbReference>
<evidence type="ECO:0000256" key="1">
    <source>
        <dbReference type="ARBA" id="ARBA00023125"/>
    </source>
</evidence>
<feature type="compositionally biased region" description="Pro residues" evidence="3">
    <location>
        <begin position="1"/>
        <end position="10"/>
    </location>
</feature>
<reference evidence="5 6" key="1">
    <citation type="journal article" date="2002" name="Int. J. Syst. Evol. Microbiol.">
        <title>Sphingopyxis witflariensis sp. nov., isolated from activated sludge.</title>
        <authorList>
            <person name="Kampfer P."/>
            <person name="Witzenberger R."/>
            <person name="Denner E.B."/>
            <person name="Busse H.J."/>
            <person name="Neef A."/>
        </authorList>
    </citation>
    <scope>NUCLEOTIDE SEQUENCE [LARGE SCALE GENOMIC DNA]</scope>
    <source>
        <strain evidence="5 6">DSM 14551</strain>
    </source>
</reference>
<organism evidence="5 6">
    <name type="scientific">Sphingopyxis witflariensis</name>
    <dbReference type="NCBI Taxonomy" id="173675"/>
    <lineage>
        <taxon>Bacteria</taxon>
        <taxon>Pseudomonadati</taxon>
        <taxon>Pseudomonadota</taxon>
        <taxon>Alphaproteobacteria</taxon>
        <taxon>Sphingomonadales</taxon>
        <taxon>Sphingomonadaceae</taxon>
        <taxon>Sphingopyxis</taxon>
    </lineage>
</organism>
<keyword evidence="6" id="KW-1185">Reference proteome</keyword>
<dbReference type="GO" id="GO:0003677">
    <property type="term" value="F:DNA binding"/>
    <property type="evidence" value="ECO:0007669"/>
    <property type="project" value="UniProtKB-UniRule"/>
</dbReference>
<evidence type="ECO:0000256" key="2">
    <source>
        <dbReference type="PROSITE-ProRule" id="PRU00335"/>
    </source>
</evidence>
<keyword evidence="1 2" id="KW-0238">DNA-binding</keyword>
<dbReference type="Pfam" id="PF00440">
    <property type="entry name" value="TetR_N"/>
    <property type="match status" value="1"/>
</dbReference>
<dbReference type="InterPro" id="IPR001647">
    <property type="entry name" value="HTH_TetR"/>
</dbReference>
<dbReference type="PROSITE" id="PS50977">
    <property type="entry name" value="HTH_TETR_2"/>
    <property type="match status" value="1"/>
</dbReference>
<accession>A0A246JTQ5</accession>
<evidence type="ECO:0000256" key="3">
    <source>
        <dbReference type="SAM" id="MobiDB-lite"/>
    </source>
</evidence>